<feature type="region of interest" description="Disordered" evidence="2">
    <location>
        <begin position="1"/>
        <end position="62"/>
    </location>
</feature>
<sequence>MGRRQTPRLPPRLRRQVPSLKRPFPSAPSRIRGGAFACPEYPLNHPTPEPAQDATVAPPAEPDLWADPAAARAEITRLTGELTAQAARVADLEPAAAELAAIRDADKTETQRLTERAEAAERLAEQTQAALIRAQVAHARGLTEQQAARLVGTTRDELEADADAYVAEITPSAPAGRPLMRPDPSQGAAAQAGGGADPASAFAALIRNSLHR</sequence>
<evidence type="ECO:0000313" key="3">
    <source>
        <dbReference type="EMBL" id="GAA0423806.1"/>
    </source>
</evidence>
<dbReference type="Proteomes" id="UP001500879">
    <property type="component" value="Unassembled WGS sequence"/>
</dbReference>
<reference evidence="4" key="1">
    <citation type="journal article" date="2019" name="Int. J. Syst. Evol. Microbiol.">
        <title>The Global Catalogue of Microorganisms (GCM) 10K type strain sequencing project: providing services to taxonomists for standard genome sequencing and annotation.</title>
        <authorList>
            <consortium name="The Broad Institute Genomics Platform"/>
            <consortium name="The Broad Institute Genome Sequencing Center for Infectious Disease"/>
            <person name="Wu L."/>
            <person name="Ma J."/>
        </authorList>
    </citation>
    <scope>NUCLEOTIDE SEQUENCE [LARGE SCALE GENOMIC DNA]</scope>
    <source>
        <strain evidence="4">JCM 4788</strain>
    </source>
</reference>
<feature type="region of interest" description="Disordered" evidence="2">
    <location>
        <begin position="171"/>
        <end position="197"/>
    </location>
</feature>
<evidence type="ECO:0008006" key="5">
    <source>
        <dbReference type="Google" id="ProtNLM"/>
    </source>
</evidence>
<keyword evidence="1" id="KW-0175">Coiled coil</keyword>
<evidence type="ECO:0000256" key="2">
    <source>
        <dbReference type="SAM" id="MobiDB-lite"/>
    </source>
</evidence>
<organism evidence="3 4">
    <name type="scientific">Streptomyces luteireticuli</name>
    <dbReference type="NCBI Taxonomy" id="173858"/>
    <lineage>
        <taxon>Bacteria</taxon>
        <taxon>Bacillati</taxon>
        <taxon>Actinomycetota</taxon>
        <taxon>Actinomycetes</taxon>
        <taxon>Kitasatosporales</taxon>
        <taxon>Streptomycetaceae</taxon>
        <taxon>Streptomyces</taxon>
    </lineage>
</organism>
<keyword evidence="4" id="KW-1185">Reference proteome</keyword>
<comment type="caution">
    <text evidence="3">The sequence shown here is derived from an EMBL/GenBank/DDBJ whole genome shotgun (WGS) entry which is preliminary data.</text>
</comment>
<gene>
    <name evidence="3" type="ORF">GCM10010357_51600</name>
</gene>
<proteinExistence type="predicted"/>
<evidence type="ECO:0000313" key="4">
    <source>
        <dbReference type="Proteomes" id="UP001500879"/>
    </source>
</evidence>
<dbReference type="RefSeq" id="WP_344028841.1">
    <property type="nucleotide sequence ID" value="NZ_BAAABX010000055.1"/>
</dbReference>
<protein>
    <recommendedName>
        <fullName evidence="5">DUF4355 domain-containing protein</fullName>
    </recommendedName>
</protein>
<dbReference type="EMBL" id="BAAABX010000055">
    <property type="protein sequence ID" value="GAA0423806.1"/>
    <property type="molecule type" value="Genomic_DNA"/>
</dbReference>
<evidence type="ECO:0000256" key="1">
    <source>
        <dbReference type="SAM" id="Coils"/>
    </source>
</evidence>
<feature type="compositionally biased region" description="Basic residues" evidence="2">
    <location>
        <begin position="1"/>
        <end position="15"/>
    </location>
</feature>
<accession>A0ABP3IVF5</accession>
<feature type="compositionally biased region" description="Low complexity" evidence="2">
    <location>
        <begin position="183"/>
        <end position="197"/>
    </location>
</feature>
<name>A0ABP3IVF5_9ACTN</name>
<feature type="coiled-coil region" evidence="1">
    <location>
        <begin position="110"/>
        <end position="137"/>
    </location>
</feature>